<dbReference type="EMBL" id="CAJVCH010258027">
    <property type="protein sequence ID" value="CAG7733859.1"/>
    <property type="molecule type" value="Genomic_DNA"/>
</dbReference>
<feature type="non-terminal residue" evidence="2">
    <location>
        <position position="31"/>
    </location>
</feature>
<comment type="caution">
    <text evidence="2">The sequence shown here is derived from an EMBL/GenBank/DDBJ whole genome shotgun (WGS) entry which is preliminary data.</text>
</comment>
<gene>
    <name evidence="2" type="ORF">AFUS01_LOCUS22280</name>
</gene>
<evidence type="ECO:0000256" key="1">
    <source>
        <dbReference type="SAM" id="MobiDB-lite"/>
    </source>
</evidence>
<evidence type="ECO:0000313" key="3">
    <source>
        <dbReference type="Proteomes" id="UP000708208"/>
    </source>
</evidence>
<dbReference type="AlphaFoldDB" id="A0A8J2K8U1"/>
<feature type="region of interest" description="Disordered" evidence="1">
    <location>
        <begin position="1"/>
        <end position="31"/>
    </location>
</feature>
<organism evidence="2 3">
    <name type="scientific">Allacma fusca</name>
    <dbReference type="NCBI Taxonomy" id="39272"/>
    <lineage>
        <taxon>Eukaryota</taxon>
        <taxon>Metazoa</taxon>
        <taxon>Ecdysozoa</taxon>
        <taxon>Arthropoda</taxon>
        <taxon>Hexapoda</taxon>
        <taxon>Collembola</taxon>
        <taxon>Symphypleona</taxon>
        <taxon>Sminthuridae</taxon>
        <taxon>Allacma</taxon>
    </lineage>
</organism>
<reference evidence="2" key="1">
    <citation type="submission" date="2021-06" db="EMBL/GenBank/DDBJ databases">
        <authorList>
            <person name="Hodson N. C."/>
            <person name="Mongue J. A."/>
            <person name="Jaron S. K."/>
        </authorList>
    </citation>
    <scope>NUCLEOTIDE SEQUENCE</scope>
</reference>
<feature type="compositionally biased region" description="Acidic residues" evidence="1">
    <location>
        <begin position="21"/>
        <end position="31"/>
    </location>
</feature>
<keyword evidence="3" id="KW-1185">Reference proteome</keyword>
<sequence length="31" mass="3346">MTKATLADRISALCDTTTSSDENENDEDLNA</sequence>
<evidence type="ECO:0000313" key="2">
    <source>
        <dbReference type="EMBL" id="CAG7733859.1"/>
    </source>
</evidence>
<dbReference type="Proteomes" id="UP000708208">
    <property type="component" value="Unassembled WGS sequence"/>
</dbReference>
<proteinExistence type="predicted"/>
<protein>
    <submittedName>
        <fullName evidence="2">Uncharacterized protein</fullName>
    </submittedName>
</protein>
<accession>A0A8J2K8U1</accession>
<name>A0A8J2K8U1_9HEXA</name>